<keyword evidence="2" id="KW-1185">Reference proteome</keyword>
<proteinExistence type="predicted"/>
<reference evidence="1" key="1">
    <citation type="submission" date="2022-05" db="EMBL/GenBank/DDBJ databases">
        <title>Chromosome-level genome of Chaenocephalus aceratus.</title>
        <authorList>
            <person name="Park H."/>
        </authorList>
    </citation>
    <scope>NUCLEOTIDE SEQUENCE</scope>
    <source>
        <strain evidence="1">KU_202001</strain>
    </source>
</reference>
<gene>
    <name evidence="1" type="ORF">KUCAC02_028258</name>
</gene>
<organism evidence="1 2">
    <name type="scientific">Chaenocephalus aceratus</name>
    <name type="common">Blackfin icefish</name>
    <name type="synonym">Chaenichthys aceratus</name>
    <dbReference type="NCBI Taxonomy" id="36190"/>
    <lineage>
        <taxon>Eukaryota</taxon>
        <taxon>Metazoa</taxon>
        <taxon>Chordata</taxon>
        <taxon>Craniata</taxon>
        <taxon>Vertebrata</taxon>
        <taxon>Euteleostomi</taxon>
        <taxon>Actinopterygii</taxon>
        <taxon>Neopterygii</taxon>
        <taxon>Teleostei</taxon>
        <taxon>Neoteleostei</taxon>
        <taxon>Acanthomorphata</taxon>
        <taxon>Eupercaria</taxon>
        <taxon>Perciformes</taxon>
        <taxon>Notothenioidei</taxon>
        <taxon>Channichthyidae</taxon>
        <taxon>Chaenocephalus</taxon>
    </lineage>
</organism>
<dbReference type="Proteomes" id="UP001057452">
    <property type="component" value="Chromosome 9"/>
</dbReference>
<accession>A0ACB9X1X7</accession>
<dbReference type="EMBL" id="CM043793">
    <property type="protein sequence ID" value="KAI4820274.1"/>
    <property type="molecule type" value="Genomic_DNA"/>
</dbReference>
<evidence type="ECO:0000313" key="1">
    <source>
        <dbReference type="EMBL" id="KAI4820274.1"/>
    </source>
</evidence>
<evidence type="ECO:0000313" key="2">
    <source>
        <dbReference type="Proteomes" id="UP001057452"/>
    </source>
</evidence>
<feature type="non-terminal residue" evidence="1">
    <location>
        <position position="1"/>
    </location>
</feature>
<name>A0ACB9X1X7_CHAAC</name>
<sequence length="57" mass="5812">PPPPPSTSTPSDRVKLFLLSGGQGPSVSTSALNRAHRNPPKTSAPSPALSPLAQINL</sequence>
<protein>
    <submittedName>
        <fullName evidence="1">Uncharacterized protein</fullName>
    </submittedName>
</protein>
<feature type="non-terminal residue" evidence="1">
    <location>
        <position position="57"/>
    </location>
</feature>
<comment type="caution">
    <text evidence="1">The sequence shown here is derived from an EMBL/GenBank/DDBJ whole genome shotgun (WGS) entry which is preliminary data.</text>
</comment>